<dbReference type="InterPro" id="IPR000719">
    <property type="entry name" value="Prot_kinase_dom"/>
</dbReference>
<evidence type="ECO:0000259" key="5">
    <source>
        <dbReference type="PROSITE" id="PS50011"/>
    </source>
</evidence>
<evidence type="ECO:0000313" key="7">
    <source>
        <dbReference type="Proteomes" id="UP000323000"/>
    </source>
</evidence>
<name>A0A5C7HKT0_9ROSI</name>
<dbReference type="EMBL" id="VAHF01000007">
    <property type="protein sequence ID" value="TXG57637.1"/>
    <property type="molecule type" value="Genomic_DNA"/>
</dbReference>
<dbReference type="PANTHER" id="PTHR47989:SF43">
    <property type="entry name" value="CALCIUM_CALMODULIN-REGULATED RECEPTOR-LIKE KINASE 2"/>
    <property type="match status" value="1"/>
</dbReference>
<feature type="transmembrane region" description="Helical" evidence="4">
    <location>
        <begin position="6"/>
        <end position="30"/>
    </location>
</feature>
<keyword evidence="1" id="KW-0808">Transferase</keyword>
<keyword evidence="1" id="KW-0418">Kinase</keyword>
<dbReference type="PANTHER" id="PTHR47989">
    <property type="entry name" value="OS01G0750732 PROTEIN"/>
    <property type="match status" value="1"/>
</dbReference>
<gene>
    <name evidence="6" type="ORF">EZV62_015466</name>
</gene>
<comment type="caution">
    <text evidence="6">The sequence shown here is derived from an EMBL/GenBank/DDBJ whole genome shotgun (WGS) entry which is preliminary data.</text>
</comment>
<dbReference type="InterPro" id="IPR011009">
    <property type="entry name" value="Kinase-like_dom_sf"/>
</dbReference>
<dbReference type="PROSITE" id="PS50011">
    <property type="entry name" value="PROTEIN_KINASE_DOM"/>
    <property type="match status" value="1"/>
</dbReference>
<evidence type="ECO:0000256" key="2">
    <source>
        <dbReference type="ARBA" id="ARBA00022741"/>
    </source>
</evidence>
<dbReference type="SUPFAM" id="SSF56112">
    <property type="entry name" value="Protein kinase-like (PK-like)"/>
    <property type="match status" value="1"/>
</dbReference>
<keyword evidence="4" id="KW-0812">Transmembrane</keyword>
<evidence type="ECO:0000256" key="3">
    <source>
        <dbReference type="ARBA" id="ARBA00022840"/>
    </source>
</evidence>
<dbReference type="GO" id="GO:0004674">
    <property type="term" value="F:protein serine/threonine kinase activity"/>
    <property type="evidence" value="ECO:0007669"/>
    <property type="project" value="UniProtKB-KW"/>
</dbReference>
<organism evidence="6 7">
    <name type="scientific">Acer yangbiense</name>
    <dbReference type="NCBI Taxonomy" id="1000413"/>
    <lineage>
        <taxon>Eukaryota</taxon>
        <taxon>Viridiplantae</taxon>
        <taxon>Streptophyta</taxon>
        <taxon>Embryophyta</taxon>
        <taxon>Tracheophyta</taxon>
        <taxon>Spermatophyta</taxon>
        <taxon>Magnoliopsida</taxon>
        <taxon>eudicotyledons</taxon>
        <taxon>Gunneridae</taxon>
        <taxon>Pentapetalae</taxon>
        <taxon>rosids</taxon>
        <taxon>malvids</taxon>
        <taxon>Sapindales</taxon>
        <taxon>Sapindaceae</taxon>
        <taxon>Hippocastanoideae</taxon>
        <taxon>Acereae</taxon>
        <taxon>Acer</taxon>
    </lineage>
</organism>
<evidence type="ECO:0000313" key="6">
    <source>
        <dbReference type="EMBL" id="TXG57637.1"/>
    </source>
</evidence>
<feature type="domain" description="Protein kinase" evidence="5">
    <location>
        <begin position="116"/>
        <end position="332"/>
    </location>
</feature>
<reference evidence="7" key="1">
    <citation type="journal article" date="2019" name="Gigascience">
        <title>De novo genome assembly of the endangered Acer yangbiense, a plant species with extremely small populations endemic to Yunnan Province, China.</title>
        <authorList>
            <person name="Yang J."/>
            <person name="Wariss H.M."/>
            <person name="Tao L."/>
            <person name="Zhang R."/>
            <person name="Yun Q."/>
            <person name="Hollingsworth P."/>
            <person name="Dao Z."/>
            <person name="Luo G."/>
            <person name="Guo H."/>
            <person name="Ma Y."/>
            <person name="Sun W."/>
        </authorList>
    </citation>
    <scope>NUCLEOTIDE SEQUENCE [LARGE SCALE GENOMIC DNA]</scope>
    <source>
        <strain evidence="7">cv. Malutang</strain>
    </source>
</reference>
<sequence length="376" mass="41850">MVHKGDLVVIGICVGLALGILLAVLAFFGIRWYKKHAYLRRCANDRSVPAHPVRINGFGTSTELSASLSNSVAVKGSEYPQKSSQVSWWAHNNKDRFASASGIPRYPYKDIQKATQNFTTILGQGSFGPVYKATMPTGGVAAVKVLASDSSQGEREFQTEVRTALTTLFEVSLLGRLHHRNLVNLIGEGHILGWEERLQISLDISHGIEYLHEGAVPPVIHRDLKSANILLDHSMRAKVADFGLSKEEVFDGRNKIFYSYKTWLMFLIIYILFLNPLKAGMSPDGVDEILDNQLVGACNIEKVRELARIGHKCLHKSLRKRPSIREVTQAILKIKQRRLAKEDTISFADGDFSRVMSRIEDQQIELSKLGGVNGEA</sequence>
<keyword evidence="4" id="KW-1133">Transmembrane helix</keyword>
<keyword evidence="1" id="KW-0723">Serine/threonine-protein kinase</keyword>
<dbReference type="Gene3D" id="1.10.510.10">
    <property type="entry name" value="Transferase(Phosphotransferase) domain 1"/>
    <property type="match status" value="2"/>
</dbReference>
<accession>A0A5C7HKT0</accession>
<evidence type="ECO:0000256" key="1">
    <source>
        <dbReference type="ARBA" id="ARBA00022527"/>
    </source>
</evidence>
<dbReference type="OrthoDB" id="4062651at2759"/>
<keyword evidence="4" id="KW-0472">Membrane</keyword>
<dbReference type="PROSITE" id="PS00108">
    <property type="entry name" value="PROTEIN_KINASE_ST"/>
    <property type="match status" value="1"/>
</dbReference>
<dbReference type="AlphaFoldDB" id="A0A5C7HKT0"/>
<evidence type="ECO:0000256" key="4">
    <source>
        <dbReference type="SAM" id="Phobius"/>
    </source>
</evidence>
<protein>
    <recommendedName>
        <fullName evidence="5">Protein kinase domain-containing protein</fullName>
    </recommendedName>
</protein>
<keyword evidence="7" id="KW-1185">Reference proteome</keyword>
<dbReference type="SMART" id="SM00220">
    <property type="entry name" value="S_TKc"/>
    <property type="match status" value="1"/>
</dbReference>
<dbReference type="Pfam" id="PF00069">
    <property type="entry name" value="Pkinase"/>
    <property type="match status" value="1"/>
</dbReference>
<keyword evidence="3" id="KW-0067">ATP-binding</keyword>
<dbReference type="Gene3D" id="3.30.200.20">
    <property type="entry name" value="Phosphorylase Kinase, domain 1"/>
    <property type="match status" value="1"/>
</dbReference>
<dbReference type="GO" id="GO:0005524">
    <property type="term" value="F:ATP binding"/>
    <property type="evidence" value="ECO:0007669"/>
    <property type="project" value="UniProtKB-KW"/>
</dbReference>
<dbReference type="InterPro" id="IPR008271">
    <property type="entry name" value="Ser/Thr_kinase_AS"/>
</dbReference>
<keyword evidence="2" id="KW-0547">Nucleotide-binding</keyword>
<proteinExistence type="predicted"/>
<dbReference type="Proteomes" id="UP000323000">
    <property type="component" value="Chromosome 7"/>
</dbReference>